<sequence length="359" mass="39958">MDKELPTPLSPRKGRGALSNPESRYSATVREPIDDGWSPEERSPLRTTVTREVAKGILSRNASPDIPFELSLNPYRGCEHGCIYCYARPSHAYLGLSPGLDFESRLFVKPDAAALLRKALAREGHVPTPIALGANTDPYQPIERQWRITRQVLEVLHECRHPLSLTTKSALVERDLDLLAALAAQRLVQVLISITTLDRSLARILEPRAAAPQRRLETVRRLSEAGIPVTVLMAPIIPALTDNEIETLLTQAAEAGAHGAGYVMLRLPLELEGLFREWLESHLPLRAQHVLARLRDIHGGTIYRSQFGLRQSGTGAYADLIRQRFRLALKRTGLNRRPIVLDSSQFRPPTGGPVQLDLF</sequence>
<evidence type="ECO:0000256" key="4">
    <source>
        <dbReference type="SAM" id="MobiDB-lite"/>
    </source>
</evidence>
<protein>
    <submittedName>
        <fullName evidence="6">Radical SAM domain protein</fullName>
    </submittedName>
</protein>
<accession>A0ABM9NHQ1</accession>
<feature type="region of interest" description="Disordered" evidence="4">
    <location>
        <begin position="1"/>
        <end position="43"/>
    </location>
</feature>
<dbReference type="InterPro" id="IPR006638">
    <property type="entry name" value="Elp3/MiaA/NifB-like_rSAM"/>
</dbReference>
<dbReference type="PANTHER" id="PTHR43432">
    <property type="entry name" value="SLR0285 PROTEIN"/>
    <property type="match status" value="1"/>
</dbReference>
<dbReference type="InterPro" id="IPR040086">
    <property type="entry name" value="MJ0683-like"/>
</dbReference>
<dbReference type="Pfam" id="PF04055">
    <property type="entry name" value="Radical_SAM"/>
    <property type="match status" value="1"/>
</dbReference>
<keyword evidence="2" id="KW-0408">Iron</keyword>
<name>A0ABM9NHQ1_9GAMM</name>
<evidence type="ECO:0000256" key="2">
    <source>
        <dbReference type="ARBA" id="ARBA00023004"/>
    </source>
</evidence>
<dbReference type="InterPro" id="IPR058240">
    <property type="entry name" value="rSAM_sf"/>
</dbReference>
<reference evidence="6 7" key="1">
    <citation type="submission" date="2024-04" db="EMBL/GenBank/DDBJ databases">
        <authorList>
            <person name="Cremers G."/>
        </authorList>
    </citation>
    <scope>NUCLEOTIDE SEQUENCE [LARGE SCALE GENOMIC DNA]</scope>
    <source>
        <strain evidence="6">MeCH1-AG</strain>
    </source>
</reference>
<evidence type="ECO:0000256" key="1">
    <source>
        <dbReference type="ARBA" id="ARBA00022723"/>
    </source>
</evidence>
<dbReference type="RefSeq" id="WP_348759588.1">
    <property type="nucleotide sequence ID" value="NZ_OZ026884.1"/>
</dbReference>
<organism evidence="6 7">
    <name type="scientific">Candidatus Methylocalor cossyra</name>
    <dbReference type="NCBI Taxonomy" id="3108543"/>
    <lineage>
        <taxon>Bacteria</taxon>
        <taxon>Pseudomonadati</taxon>
        <taxon>Pseudomonadota</taxon>
        <taxon>Gammaproteobacteria</taxon>
        <taxon>Methylococcales</taxon>
        <taxon>Methylococcaceae</taxon>
        <taxon>Candidatus Methylocalor</taxon>
    </lineage>
</organism>
<dbReference type="InterPro" id="IPR007197">
    <property type="entry name" value="rSAM"/>
</dbReference>
<evidence type="ECO:0000259" key="5">
    <source>
        <dbReference type="PROSITE" id="PS51918"/>
    </source>
</evidence>
<dbReference type="PANTHER" id="PTHR43432:SF3">
    <property type="entry name" value="SLR0285 PROTEIN"/>
    <property type="match status" value="1"/>
</dbReference>
<dbReference type="PROSITE" id="PS51918">
    <property type="entry name" value="RADICAL_SAM"/>
    <property type="match status" value="1"/>
</dbReference>
<dbReference type="Proteomes" id="UP001497493">
    <property type="component" value="Chromosome"/>
</dbReference>
<dbReference type="SFLD" id="SFLDS00029">
    <property type="entry name" value="Radical_SAM"/>
    <property type="match status" value="1"/>
</dbReference>
<keyword evidence="1" id="KW-0479">Metal-binding</keyword>
<gene>
    <name evidence="6" type="ORF">MECH1_V1_1298</name>
</gene>
<dbReference type="EMBL" id="OZ026884">
    <property type="protein sequence ID" value="CAL1240074.1"/>
    <property type="molecule type" value="Genomic_DNA"/>
</dbReference>
<dbReference type="NCBIfam" id="NF033668">
    <property type="entry name" value="rSAM_PA0069"/>
    <property type="match status" value="1"/>
</dbReference>
<proteinExistence type="predicted"/>
<evidence type="ECO:0000256" key="3">
    <source>
        <dbReference type="ARBA" id="ARBA00023014"/>
    </source>
</evidence>
<keyword evidence="7" id="KW-1185">Reference proteome</keyword>
<dbReference type="SFLD" id="SFLDG01084">
    <property type="entry name" value="Uncharacterised_Radical_SAM_Su"/>
    <property type="match status" value="1"/>
</dbReference>
<keyword evidence="3" id="KW-0411">Iron-sulfur</keyword>
<evidence type="ECO:0000313" key="7">
    <source>
        <dbReference type="Proteomes" id="UP001497493"/>
    </source>
</evidence>
<dbReference type="SUPFAM" id="SSF102114">
    <property type="entry name" value="Radical SAM enzymes"/>
    <property type="match status" value="1"/>
</dbReference>
<dbReference type="SMART" id="SM00729">
    <property type="entry name" value="Elp3"/>
    <property type="match status" value="1"/>
</dbReference>
<dbReference type="Gene3D" id="3.80.30.30">
    <property type="match status" value="1"/>
</dbReference>
<evidence type="ECO:0000313" key="6">
    <source>
        <dbReference type="EMBL" id="CAL1240074.1"/>
    </source>
</evidence>
<feature type="domain" description="Radical SAM core" evidence="5">
    <location>
        <begin position="64"/>
        <end position="301"/>
    </location>
</feature>